<dbReference type="InterPro" id="IPR052337">
    <property type="entry name" value="SAT4-like"/>
</dbReference>
<evidence type="ECO:0000313" key="7">
    <source>
        <dbReference type="EMBL" id="CAE7212648.1"/>
    </source>
</evidence>
<organism evidence="7 8">
    <name type="scientific">Pyrenophora teres f. teres</name>
    <dbReference type="NCBI Taxonomy" id="97479"/>
    <lineage>
        <taxon>Eukaryota</taxon>
        <taxon>Fungi</taxon>
        <taxon>Dikarya</taxon>
        <taxon>Ascomycota</taxon>
        <taxon>Pezizomycotina</taxon>
        <taxon>Dothideomycetes</taxon>
        <taxon>Pleosporomycetidae</taxon>
        <taxon>Pleosporales</taxon>
        <taxon>Pleosporineae</taxon>
        <taxon>Pleosporaceae</taxon>
        <taxon>Pyrenophora</taxon>
    </lineage>
</organism>
<evidence type="ECO:0000313" key="8">
    <source>
        <dbReference type="Proteomes" id="UP000472372"/>
    </source>
</evidence>
<accession>A0A6S6WF71</accession>
<evidence type="ECO:0000256" key="2">
    <source>
        <dbReference type="ARBA" id="ARBA00022692"/>
    </source>
</evidence>
<dbReference type="EMBL" id="HG992986">
    <property type="protein sequence ID" value="CAE7212648.1"/>
    <property type="molecule type" value="Genomic_DNA"/>
</dbReference>
<evidence type="ECO:0000259" key="6">
    <source>
        <dbReference type="Pfam" id="PF20684"/>
    </source>
</evidence>
<dbReference type="PANTHER" id="PTHR33048:SF47">
    <property type="entry name" value="INTEGRAL MEMBRANE PROTEIN-RELATED"/>
    <property type="match status" value="1"/>
</dbReference>
<reference evidence="7" key="1">
    <citation type="submission" date="2021-02" db="EMBL/GenBank/DDBJ databases">
        <authorList>
            <person name="Syme A R."/>
            <person name="Syme A R."/>
            <person name="Moolhuijzen P."/>
        </authorList>
    </citation>
    <scope>NUCLEOTIDE SEQUENCE</scope>
    <source>
        <strain evidence="7">W1-1</strain>
    </source>
</reference>
<dbReference type="Proteomes" id="UP000472372">
    <property type="component" value="Chromosome 10"/>
</dbReference>
<comment type="similarity">
    <text evidence="5">Belongs to the SAT4 family.</text>
</comment>
<keyword evidence="3" id="KW-1133">Transmembrane helix</keyword>
<dbReference type="InterPro" id="IPR049326">
    <property type="entry name" value="Rhodopsin_dom_fungi"/>
</dbReference>
<feature type="domain" description="Rhodopsin" evidence="6">
    <location>
        <begin position="48"/>
        <end position="193"/>
    </location>
</feature>
<evidence type="ECO:0000256" key="3">
    <source>
        <dbReference type="ARBA" id="ARBA00022989"/>
    </source>
</evidence>
<keyword evidence="2" id="KW-0812">Transmembrane</keyword>
<keyword evidence="4" id="KW-0472">Membrane</keyword>
<dbReference type="AlphaFoldDB" id="A0A6S6WF71"/>
<dbReference type="Pfam" id="PF20684">
    <property type="entry name" value="Fung_rhodopsin"/>
    <property type="match status" value="1"/>
</dbReference>
<dbReference type="PANTHER" id="PTHR33048">
    <property type="entry name" value="PTH11-LIKE INTEGRAL MEMBRANE PROTEIN (AFU_ORTHOLOGUE AFUA_5G11245)"/>
    <property type="match status" value="1"/>
</dbReference>
<comment type="subcellular location">
    <subcellularLocation>
        <location evidence="1">Membrane</location>
        <topology evidence="1">Multi-pass membrane protein</topology>
    </subcellularLocation>
</comment>
<evidence type="ECO:0000256" key="1">
    <source>
        <dbReference type="ARBA" id="ARBA00004141"/>
    </source>
</evidence>
<sequence length="220" mass="25011">MAPQALPVHVQTSSLQFHTRGFSGDTKQASLFVVGVPLIVITSAVVLLRIHVRVRLLRLRLAADDYLMLAGTFFTIGLSVANMFVCGYYGVGMHTTSIPPLNFTPMLKANLACRLLYTTAVFLVKSSILLFYLRLDPRLRTRRLVYILLIWVALLSIVTFFVLLFVCTPPSLFWDLSRQAKEPEKCLTQSTQQIFFEVNGGMKYVHPVPRESKEEKRWGW</sequence>
<dbReference type="GO" id="GO:0016020">
    <property type="term" value="C:membrane"/>
    <property type="evidence" value="ECO:0007669"/>
    <property type="project" value="UniProtKB-SubCell"/>
</dbReference>
<gene>
    <name evidence="7" type="ORF">PTTW11_10329</name>
</gene>
<proteinExistence type="inferred from homology"/>
<name>A0A6S6WF71_9PLEO</name>
<evidence type="ECO:0000256" key="5">
    <source>
        <dbReference type="ARBA" id="ARBA00038359"/>
    </source>
</evidence>
<evidence type="ECO:0000256" key="4">
    <source>
        <dbReference type="ARBA" id="ARBA00023136"/>
    </source>
</evidence>
<protein>
    <recommendedName>
        <fullName evidence="6">Rhodopsin domain-containing protein</fullName>
    </recommendedName>
</protein>